<evidence type="ECO:0000256" key="5">
    <source>
        <dbReference type="ARBA" id="ARBA00022989"/>
    </source>
</evidence>
<dbReference type="RefSeq" id="WP_268788420.1">
    <property type="nucleotide sequence ID" value="NZ_LIXZ01000088.1"/>
</dbReference>
<evidence type="ECO:0000256" key="3">
    <source>
        <dbReference type="ARBA" id="ARBA00022475"/>
    </source>
</evidence>
<sequence>LALRVAEAPPEDEPLLAAASLTLLVVFGIKAAILPLLFWLPRAYSAASAPVAALFAIMTKVGIYAILRVFLLVFALGEEPINATAWAWLWPLALLTLALGGVGVLGSDSLRTLSAYLVILSVGTLLATISLVTPAALGAALFYLIHSTGMAAVFFLLADLLGQQREEGYDSFSATGPIGHRR</sequence>
<feature type="non-terminal residue" evidence="10">
    <location>
        <position position="182"/>
    </location>
</feature>
<dbReference type="GO" id="GO:0005886">
    <property type="term" value="C:plasma membrane"/>
    <property type="evidence" value="ECO:0007669"/>
    <property type="project" value="UniProtKB-SubCell"/>
</dbReference>
<feature type="transmembrane region" description="Helical" evidence="8">
    <location>
        <begin position="15"/>
        <end position="40"/>
    </location>
</feature>
<protein>
    <submittedName>
        <fullName evidence="10">Cation:proton antiporter</fullName>
    </submittedName>
</protein>
<keyword evidence="5 8" id="KW-1133">Transmembrane helix</keyword>
<comment type="caution">
    <text evidence="10">The sequence shown here is derived from an EMBL/GenBank/DDBJ whole genome shotgun (WGS) entry which is preliminary data.</text>
</comment>
<evidence type="ECO:0000259" key="9">
    <source>
        <dbReference type="Pfam" id="PF00361"/>
    </source>
</evidence>
<keyword evidence="6 8" id="KW-0472">Membrane</keyword>
<evidence type="ECO:0000256" key="4">
    <source>
        <dbReference type="ARBA" id="ARBA00022692"/>
    </source>
</evidence>
<feature type="transmembrane region" description="Helical" evidence="8">
    <location>
        <begin position="113"/>
        <end position="133"/>
    </location>
</feature>
<name>A0A0N8GG55_9BACI</name>
<feature type="transmembrane region" description="Helical" evidence="8">
    <location>
        <begin position="139"/>
        <end position="158"/>
    </location>
</feature>
<evidence type="ECO:0000313" key="10">
    <source>
        <dbReference type="EMBL" id="KPL57554.1"/>
    </source>
</evidence>
<dbReference type="InterPro" id="IPR001750">
    <property type="entry name" value="ND/Mrp_TM"/>
</dbReference>
<feature type="non-terminal residue" evidence="10">
    <location>
        <position position="1"/>
    </location>
</feature>
<evidence type="ECO:0000256" key="8">
    <source>
        <dbReference type="SAM" id="Phobius"/>
    </source>
</evidence>
<organism evidence="10 11">
    <name type="scientific">Rossellomorea vietnamensis</name>
    <dbReference type="NCBI Taxonomy" id="218284"/>
    <lineage>
        <taxon>Bacteria</taxon>
        <taxon>Bacillati</taxon>
        <taxon>Bacillota</taxon>
        <taxon>Bacilli</taxon>
        <taxon>Bacillales</taxon>
        <taxon>Bacillaceae</taxon>
        <taxon>Rossellomorea</taxon>
    </lineage>
</organism>
<keyword evidence="4 7" id="KW-0812">Transmembrane</keyword>
<accession>A0A0N8GG55</accession>
<comment type="subcellular location">
    <subcellularLocation>
        <location evidence="1">Cell membrane</location>
        <topology evidence="1">Multi-pass membrane protein</topology>
    </subcellularLocation>
    <subcellularLocation>
        <location evidence="7">Membrane</location>
        <topology evidence="7">Multi-pass membrane protein</topology>
    </subcellularLocation>
</comment>
<gene>
    <name evidence="10" type="ORF">AM506_21875</name>
</gene>
<dbReference type="EMBL" id="LIXZ01000088">
    <property type="protein sequence ID" value="KPL57554.1"/>
    <property type="molecule type" value="Genomic_DNA"/>
</dbReference>
<comment type="similarity">
    <text evidence="2">Belongs to the CPA3 antiporters (TC 2.A.63) subunit D family.</text>
</comment>
<proteinExistence type="inferred from homology"/>
<evidence type="ECO:0000256" key="6">
    <source>
        <dbReference type="ARBA" id="ARBA00023136"/>
    </source>
</evidence>
<evidence type="ECO:0000256" key="2">
    <source>
        <dbReference type="ARBA" id="ARBA00005346"/>
    </source>
</evidence>
<dbReference type="AlphaFoldDB" id="A0A0N8GG55"/>
<evidence type="ECO:0000256" key="7">
    <source>
        <dbReference type="RuleBase" id="RU000320"/>
    </source>
</evidence>
<feature type="transmembrane region" description="Helical" evidence="8">
    <location>
        <begin position="88"/>
        <end position="106"/>
    </location>
</feature>
<evidence type="ECO:0000256" key="1">
    <source>
        <dbReference type="ARBA" id="ARBA00004651"/>
    </source>
</evidence>
<evidence type="ECO:0000313" key="11">
    <source>
        <dbReference type="Proteomes" id="UP000050398"/>
    </source>
</evidence>
<dbReference type="Proteomes" id="UP000050398">
    <property type="component" value="Unassembled WGS sequence"/>
</dbReference>
<reference evidence="10 11" key="1">
    <citation type="submission" date="2015-08" db="EMBL/GenBank/DDBJ databases">
        <title>Draft Genome Sequence of Bacillus vietnamensis UCD-SED5.</title>
        <authorList>
            <person name="Lee R.D."/>
            <person name="Jospin G."/>
            <person name="Lang J.M."/>
            <person name="Coil D.A."/>
            <person name="Eisen J.A."/>
        </authorList>
    </citation>
    <scope>NUCLEOTIDE SEQUENCE [LARGE SCALE GENOMIC DNA]</scope>
    <source>
        <strain evidence="10 11">UCD-SED5</strain>
    </source>
</reference>
<dbReference type="InterPro" id="IPR050586">
    <property type="entry name" value="CPA3_Na-H_Antiporter_D"/>
</dbReference>
<feature type="domain" description="NADH:quinone oxidoreductase/Mrp antiporter transmembrane" evidence="9">
    <location>
        <begin position="15"/>
        <end position="166"/>
    </location>
</feature>
<dbReference type="Pfam" id="PF00361">
    <property type="entry name" value="Proton_antipo_M"/>
    <property type="match status" value="1"/>
</dbReference>
<feature type="transmembrane region" description="Helical" evidence="8">
    <location>
        <begin position="52"/>
        <end position="76"/>
    </location>
</feature>
<keyword evidence="3" id="KW-1003">Cell membrane</keyword>
<dbReference type="PANTHER" id="PTHR42703">
    <property type="entry name" value="NADH DEHYDROGENASE"/>
    <property type="match status" value="1"/>
</dbReference>
<dbReference type="PANTHER" id="PTHR42703:SF1">
    <property type="entry name" value="NA(+)_H(+) ANTIPORTER SUBUNIT D1"/>
    <property type="match status" value="1"/>
</dbReference>